<evidence type="ECO:0000313" key="1">
    <source>
        <dbReference type="EMBL" id="ENW99853.1"/>
    </source>
</evidence>
<accession>N9LUD6</accession>
<name>N9LUD6_9GAMM</name>
<proteinExistence type="predicted"/>
<evidence type="ECO:0000313" key="2">
    <source>
        <dbReference type="Proteomes" id="UP000013248"/>
    </source>
</evidence>
<dbReference type="AlphaFoldDB" id="N9LUD6"/>
<organism evidence="1 2">
    <name type="scientific">Acinetobacter modestus</name>
    <dbReference type="NCBI Taxonomy" id="1776740"/>
    <lineage>
        <taxon>Bacteria</taxon>
        <taxon>Pseudomonadati</taxon>
        <taxon>Pseudomonadota</taxon>
        <taxon>Gammaproteobacteria</taxon>
        <taxon>Moraxellales</taxon>
        <taxon>Moraxellaceae</taxon>
        <taxon>Acinetobacter</taxon>
    </lineage>
</organism>
<dbReference type="Proteomes" id="UP000013248">
    <property type="component" value="Unassembled WGS sequence"/>
</dbReference>
<feature type="non-terminal residue" evidence="1">
    <location>
        <position position="40"/>
    </location>
</feature>
<dbReference type="EMBL" id="APRP01000025">
    <property type="protein sequence ID" value="ENW99853.1"/>
    <property type="molecule type" value="Genomic_DNA"/>
</dbReference>
<sequence>MLAMLMIQHDLVHCHVGSLENFQFQIHYYLLVHCHVGSLE</sequence>
<comment type="caution">
    <text evidence="1">The sequence shown here is derived from an EMBL/GenBank/DDBJ whole genome shotgun (WGS) entry which is preliminary data.</text>
</comment>
<dbReference type="AntiFam" id="ANF00050">
    <property type="entry name" value="Translation of CRISPR YPEST repeat 1"/>
</dbReference>
<dbReference type="HOGENOM" id="CLU_3300688_0_0_6"/>
<reference evidence="1 2" key="1">
    <citation type="submission" date="2013-02" db="EMBL/GenBank/DDBJ databases">
        <title>The Genome Sequence of Acinetobacter sp. ANC 3862.</title>
        <authorList>
            <consortium name="The Broad Institute Genome Sequencing Platform"/>
            <consortium name="The Broad Institute Genome Sequencing Center for Infectious Disease"/>
            <person name="Cerqueira G."/>
            <person name="Feldgarden M."/>
            <person name="Courvalin P."/>
            <person name="Perichon B."/>
            <person name="Grillot-Courvalin C."/>
            <person name="Clermont D."/>
            <person name="Rocha E."/>
            <person name="Yoon E.-J."/>
            <person name="Nemec A."/>
            <person name="Walker B."/>
            <person name="Young S.K."/>
            <person name="Zeng Q."/>
            <person name="Gargeya S."/>
            <person name="Fitzgerald M."/>
            <person name="Haas B."/>
            <person name="Abouelleil A."/>
            <person name="Alvarado L."/>
            <person name="Arachchi H.M."/>
            <person name="Berlin A.M."/>
            <person name="Chapman S.B."/>
            <person name="Dewar J."/>
            <person name="Goldberg J."/>
            <person name="Griggs A."/>
            <person name="Gujja S."/>
            <person name="Hansen M."/>
            <person name="Howarth C."/>
            <person name="Imamovic A."/>
            <person name="Larimer J."/>
            <person name="McCowan C."/>
            <person name="Murphy C."/>
            <person name="Neiman D."/>
            <person name="Pearson M."/>
            <person name="Priest M."/>
            <person name="Roberts A."/>
            <person name="Saif S."/>
            <person name="Shea T."/>
            <person name="Sisk P."/>
            <person name="Sykes S."/>
            <person name="Wortman J."/>
            <person name="Nusbaum C."/>
            <person name="Birren B."/>
        </authorList>
    </citation>
    <scope>NUCLEOTIDE SEQUENCE [LARGE SCALE GENOMIC DNA]</scope>
    <source>
        <strain evidence="1 2">ANC 3862</strain>
    </source>
</reference>
<gene>
    <name evidence="1" type="ORF">F900_02286</name>
</gene>
<protein>
    <submittedName>
        <fullName evidence="1">Uncharacterized protein</fullName>
    </submittedName>
</protein>